<dbReference type="Proteomes" id="UP000644282">
    <property type="component" value="Unassembled WGS sequence"/>
</dbReference>
<comment type="caution">
    <text evidence="1">The sequence shown here is derived from an EMBL/GenBank/DDBJ whole genome shotgun (WGS) entry which is preliminary data.</text>
</comment>
<organism evidence="1 2">
    <name type="scientific">Leptospira interrogans serovar Pomona</name>
    <dbReference type="NCBI Taxonomy" id="44276"/>
    <lineage>
        <taxon>Bacteria</taxon>
        <taxon>Pseudomonadati</taxon>
        <taxon>Spirochaetota</taxon>
        <taxon>Spirochaetia</taxon>
        <taxon>Leptospirales</taxon>
        <taxon>Leptospiraceae</taxon>
        <taxon>Leptospira</taxon>
    </lineage>
</organism>
<dbReference type="AlphaFoldDB" id="A0AA40WF05"/>
<reference evidence="1" key="1">
    <citation type="submission" date="2020-10" db="EMBL/GenBank/DDBJ databases">
        <title>New Zealand Leptospira genomics.</title>
        <authorList>
            <person name="Wilkinson D.A."/>
            <person name="Nisa S."/>
            <person name="Moinet M."/>
            <person name="Benschop J."/>
        </authorList>
    </citation>
    <scope>NUCLEOTIDE SEQUENCE</scope>
    <source>
        <strain evidence="1">ESR8</strain>
    </source>
</reference>
<protein>
    <submittedName>
        <fullName evidence="1">Invasion protein OrgA</fullName>
    </submittedName>
</protein>
<feature type="non-terminal residue" evidence="1">
    <location>
        <position position="1"/>
    </location>
</feature>
<name>A0AA40WF05_LEPIR</name>
<dbReference type="InterPro" id="IPR013388">
    <property type="entry name" value="T3SS_OrgA/MxiK"/>
</dbReference>
<proteinExistence type="predicted"/>
<dbReference type="Pfam" id="PF09482">
    <property type="entry name" value="OrgA_MxiK"/>
    <property type="match status" value="1"/>
</dbReference>
<evidence type="ECO:0000313" key="1">
    <source>
        <dbReference type="EMBL" id="MBE8432252.1"/>
    </source>
</evidence>
<evidence type="ECO:0000313" key="2">
    <source>
        <dbReference type="Proteomes" id="UP000644282"/>
    </source>
</evidence>
<sequence>ARQQGTNLSVCNKAPNHRFLLSVVYSQLNALNDVLPESLAQCFPLIFPPFNEEALKQDAVEMSILLLALQYAQKYPNTVPAFAC</sequence>
<gene>
    <name evidence="1" type="ORF">IQB77_21280</name>
</gene>
<dbReference type="EMBL" id="JADDXF010000448">
    <property type="protein sequence ID" value="MBE8432252.1"/>
    <property type="molecule type" value="Genomic_DNA"/>
</dbReference>
<accession>A0AA40WF05</accession>